<reference evidence="2 3" key="1">
    <citation type="journal article" date="2024" name="G3 (Bethesda)">
        <title>Genome assembly of Hibiscus sabdariffa L. provides insights into metabolisms of medicinal natural products.</title>
        <authorList>
            <person name="Kim T."/>
        </authorList>
    </citation>
    <scope>NUCLEOTIDE SEQUENCE [LARGE SCALE GENOMIC DNA]</scope>
    <source>
        <strain evidence="2">TK-2024</strain>
        <tissue evidence="2">Old leaves</tissue>
    </source>
</reference>
<dbReference type="Proteomes" id="UP001472677">
    <property type="component" value="Unassembled WGS sequence"/>
</dbReference>
<proteinExistence type="predicted"/>
<name>A0ABR2ETY9_9ROSI</name>
<feature type="region of interest" description="Disordered" evidence="1">
    <location>
        <begin position="1"/>
        <end position="52"/>
    </location>
</feature>
<sequence>MQEEDERSVLHEVPSRPAQGVLTGFSPSALARGKSTQQPRVENSRHTTPKGSVELVNSHVLVVLGSGVTVDEMVVTKVANHPIEVITSKSGASDMPLVASIEEVTHVQTSLNSVSHTIVMVISYVEASVFKDNNG</sequence>
<protein>
    <submittedName>
        <fullName evidence="2">Uncharacterized protein</fullName>
    </submittedName>
</protein>
<organism evidence="2 3">
    <name type="scientific">Hibiscus sabdariffa</name>
    <name type="common">roselle</name>
    <dbReference type="NCBI Taxonomy" id="183260"/>
    <lineage>
        <taxon>Eukaryota</taxon>
        <taxon>Viridiplantae</taxon>
        <taxon>Streptophyta</taxon>
        <taxon>Embryophyta</taxon>
        <taxon>Tracheophyta</taxon>
        <taxon>Spermatophyta</taxon>
        <taxon>Magnoliopsida</taxon>
        <taxon>eudicotyledons</taxon>
        <taxon>Gunneridae</taxon>
        <taxon>Pentapetalae</taxon>
        <taxon>rosids</taxon>
        <taxon>malvids</taxon>
        <taxon>Malvales</taxon>
        <taxon>Malvaceae</taxon>
        <taxon>Malvoideae</taxon>
        <taxon>Hibiscus</taxon>
    </lineage>
</organism>
<comment type="caution">
    <text evidence="2">The sequence shown here is derived from an EMBL/GenBank/DDBJ whole genome shotgun (WGS) entry which is preliminary data.</text>
</comment>
<evidence type="ECO:0000313" key="2">
    <source>
        <dbReference type="EMBL" id="KAK8565500.1"/>
    </source>
</evidence>
<accession>A0ABR2ETY9</accession>
<evidence type="ECO:0000256" key="1">
    <source>
        <dbReference type="SAM" id="MobiDB-lite"/>
    </source>
</evidence>
<keyword evidence="3" id="KW-1185">Reference proteome</keyword>
<evidence type="ECO:0000313" key="3">
    <source>
        <dbReference type="Proteomes" id="UP001472677"/>
    </source>
</evidence>
<dbReference type="EMBL" id="JBBPBM010000010">
    <property type="protein sequence ID" value="KAK8565500.1"/>
    <property type="molecule type" value="Genomic_DNA"/>
</dbReference>
<gene>
    <name evidence="2" type="ORF">V6N12_059060</name>
</gene>